<proteinExistence type="inferred from homology"/>
<evidence type="ECO:0000256" key="3">
    <source>
        <dbReference type="ARBA" id="ARBA00023143"/>
    </source>
</evidence>
<dbReference type="EMBL" id="CP003350">
    <property type="protein sequence ID" value="AFC86445.1"/>
    <property type="molecule type" value="Genomic_DNA"/>
</dbReference>
<organism evidence="10 11">
    <name type="scientific">Frateuria aurantia (strain ATCC 33424 / DSM 6220 / KCTC 2777 / LMG 1558 / NBRC 3245 / NCIMB 13370)</name>
    <name type="common">Acetobacter aurantius</name>
    <dbReference type="NCBI Taxonomy" id="767434"/>
    <lineage>
        <taxon>Bacteria</taxon>
        <taxon>Pseudomonadati</taxon>
        <taxon>Pseudomonadota</taxon>
        <taxon>Gammaproteobacteria</taxon>
        <taxon>Lysobacterales</taxon>
        <taxon>Rhodanobacteraceae</taxon>
        <taxon>Frateuria</taxon>
    </lineage>
</organism>
<evidence type="ECO:0000256" key="6">
    <source>
        <dbReference type="RuleBase" id="RU362116"/>
    </source>
</evidence>
<keyword evidence="10" id="KW-0282">Flagellum</keyword>
<dbReference type="PANTHER" id="PTHR30435">
    <property type="entry name" value="FLAGELLAR PROTEIN"/>
    <property type="match status" value="1"/>
</dbReference>
<dbReference type="NCBIfam" id="TIGR03506">
    <property type="entry name" value="FlgEFG_subfam"/>
    <property type="match status" value="1"/>
</dbReference>
<feature type="domain" description="Flagellar hook protein FlgE/F/G-like D1" evidence="9">
    <location>
        <begin position="82"/>
        <end position="147"/>
    </location>
</feature>
<evidence type="ECO:0000259" key="8">
    <source>
        <dbReference type="Pfam" id="PF06429"/>
    </source>
</evidence>
<dbReference type="Proteomes" id="UP000005234">
    <property type="component" value="Chromosome"/>
</dbReference>
<dbReference type="GO" id="GO:0071978">
    <property type="term" value="P:bacterial-type flagellum-dependent swarming motility"/>
    <property type="evidence" value="ECO:0007669"/>
    <property type="project" value="TreeGrafter"/>
</dbReference>
<evidence type="ECO:0000259" key="7">
    <source>
        <dbReference type="Pfam" id="PF00460"/>
    </source>
</evidence>
<comment type="subunit">
    <text evidence="4 6">The basal body constitutes a major portion of the flagellar organelle and consists of five rings (E,L,P,S, and M) mounted on a central rod. The rod consists of about 26 subunits of FlgG in the distal portion, and FlgB, FlgC and FlgF are thought to build up the proximal portion of the rod with about 6 subunits each.</text>
</comment>
<evidence type="ECO:0000256" key="5">
    <source>
        <dbReference type="ARBA" id="ARBA00040228"/>
    </source>
</evidence>
<evidence type="ECO:0000259" key="9">
    <source>
        <dbReference type="Pfam" id="PF22692"/>
    </source>
</evidence>
<dbReference type="RefSeq" id="WP_014403448.1">
    <property type="nucleotide sequence ID" value="NC_017033.1"/>
</dbReference>
<dbReference type="PANTHER" id="PTHR30435:SF18">
    <property type="entry name" value="FLAGELLAR BASAL-BODY ROD PROTEIN FLGF"/>
    <property type="match status" value="1"/>
</dbReference>
<dbReference type="InterPro" id="IPR053967">
    <property type="entry name" value="LlgE_F_G-like_D1"/>
</dbReference>
<dbReference type="InterPro" id="IPR012836">
    <property type="entry name" value="FlgF"/>
</dbReference>
<dbReference type="InterPro" id="IPR010930">
    <property type="entry name" value="Flg_bb/hook_C_dom"/>
</dbReference>
<accession>H8L2T8</accession>
<dbReference type="Pfam" id="PF06429">
    <property type="entry name" value="Flg_bbr_C"/>
    <property type="match status" value="1"/>
</dbReference>
<dbReference type="InterPro" id="IPR001444">
    <property type="entry name" value="Flag_bb_rod_N"/>
</dbReference>
<dbReference type="Pfam" id="PF22692">
    <property type="entry name" value="LlgE_F_G_D1"/>
    <property type="match status" value="1"/>
</dbReference>
<keyword evidence="11" id="KW-1185">Reference proteome</keyword>
<feature type="domain" description="Flagellar basal-body/hook protein C-terminal" evidence="8">
    <location>
        <begin position="199"/>
        <end position="241"/>
    </location>
</feature>
<dbReference type="eggNOG" id="COG4787">
    <property type="taxonomic scope" value="Bacteria"/>
</dbReference>
<keyword evidence="10" id="KW-0969">Cilium</keyword>
<evidence type="ECO:0000313" key="11">
    <source>
        <dbReference type="Proteomes" id="UP000005234"/>
    </source>
</evidence>
<comment type="similarity">
    <text evidence="2 6">Belongs to the flagella basal body rod proteins family.</text>
</comment>
<dbReference type="Pfam" id="PF00460">
    <property type="entry name" value="Flg_bb_rod"/>
    <property type="match status" value="1"/>
</dbReference>
<protein>
    <recommendedName>
        <fullName evidence="5 6">Flagellar basal-body rod protein FlgF</fullName>
    </recommendedName>
</protein>
<evidence type="ECO:0000256" key="2">
    <source>
        <dbReference type="ARBA" id="ARBA00009677"/>
    </source>
</evidence>
<dbReference type="NCBIfam" id="TIGR02490">
    <property type="entry name" value="flgF"/>
    <property type="match status" value="1"/>
</dbReference>
<gene>
    <name evidence="10" type="ordered locus">Fraau_2061</name>
</gene>
<keyword evidence="10" id="KW-0966">Cell projection</keyword>
<dbReference type="HOGENOM" id="CLU_013687_1_0_6"/>
<reference evidence="10" key="1">
    <citation type="submission" date="2012-02" db="EMBL/GenBank/DDBJ databases">
        <title>The complete genome of Frateuria aurantia DSM 6220.</title>
        <authorList>
            <consortium name="US DOE Joint Genome Institute (JGI-PGF)"/>
            <person name="Lucas S."/>
            <person name="Copeland A."/>
            <person name="Lapidus A."/>
            <person name="Glavina del Rio T."/>
            <person name="Dalin E."/>
            <person name="Tice H."/>
            <person name="Bruce D."/>
            <person name="Goodwin L."/>
            <person name="Pitluck S."/>
            <person name="Peters L."/>
            <person name="Ovchinnikova G."/>
            <person name="Teshima H."/>
            <person name="Kyrpides N."/>
            <person name="Mavromatis K."/>
            <person name="Ivanova N."/>
            <person name="Brettin T."/>
            <person name="Detter J.C."/>
            <person name="Han C."/>
            <person name="Larimer F."/>
            <person name="Land M."/>
            <person name="Hauser L."/>
            <person name="Markowitz V."/>
            <person name="Cheng J.-F."/>
            <person name="Hugenholtz P."/>
            <person name="Woyke T."/>
            <person name="Wu D."/>
            <person name="Brambilla E."/>
            <person name="Klenk H.-P."/>
            <person name="Eisen J.A."/>
        </authorList>
    </citation>
    <scope>NUCLEOTIDE SEQUENCE</scope>
    <source>
        <strain evidence="10">DSM 6220</strain>
    </source>
</reference>
<dbReference type="InterPro" id="IPR037925">
    <property type="entry name" value="FlgE/F/G-like"/>
</dbReference>
<dbReference type="NCBIfam" id="NF009280">
    <property type="entry name" value="PRK12640.1"/>
    <property type="match status" value="1"/>
</dbReference>
<name>H8L2T8_FRAAD</name>
<evidence type="ECO:0000256" key="1">
    <source>
        <dbReference type="ARBA" id="ARBA00004117"/>
    </source>
</evidence>
<dbReference type="GO" id="GO:0030694">
    <property type="term" value="C:bacterial-type flagellum basal body, rod"/>
    <property type="evidence" value="ECO:0007669"/>
    <property type="project" value="UniProtKB-UniRule"/>
</dbReference>
<dbReference type="STRING" id="767434.Fraau_2061"/>
<comment type="subcellular location">
    <subcellularLocation>
        <location evidence="1 6">Bacterial flagellum basal body</location>
    </subcellularLocation>
</comment>
<dbReference type="InterPro" id="IPR020013">
    <property type="entry name" value="Flagellar_FlgE/F/G"/>
</dbReference>
<evidence type="ECO:0000313" key="10">
    <source>
        <dbReference type="EMBL" id="AFC86445.1"/>
    </source>
</evidence>
<dbReference type="KEGG" id="fau:Fraau_2061"/>
<dbReference type="SUPFAM" id="SSF117143">
    <property type="entry name" value="Flagellar hook protein flgE"/>
    <property type="match status" value="1"/>
</dbReference>
<evidence type="ECO:0000256" key="4">
    <source>
        <dbReference type="ARBA" id="ARBA00038560"/>
    </source>
</evidence>
<dbReference type="OrthoDB" id="9804559at2"/>
<feature type="domain" description="Flagellar basal body rod protein N-terminal" evidence="7">
    <location>
        <begin position="5"/>
        <end position="35"/>
    </location>
</feature>
<dbReference type="AlphaFoldDB" id="H8L2T8"/>
<keyword evidence="3 6" id="KW-0975">Bacterial flagellum</keyword>
<sequence length="247" mass="25614">MDRSLYISMTGAAQLTRMQDEVASNLANASTTGFKSELSAMTAIPVLGDGEASRANVVAKGLGQDFSEGPQISTGRDLDVSIKGSGWLAVQSPDGSEGYTRAGDLQITSDGLLTDAKGNPVVSATGGTITLPQSHRITIGQDGTLSAVSLGQDPNSVGQLGQLKLVNPDRSQLVKQSDGLMHMQNGTQAAMDPGVTVEAGSLEGSNVNPSTALVSMISISRQFDMQMQSIKNADSNEQSTQALLQNS</sequence>